<gene>
    <name evidence="1" type="ORF">SPLgp03</name>
</gene>
<dbReference type="EMBL" id="MN153802">
    <property type="protein sequence ID" value="QEJ80763.2"/>
    <property type="molecule type" value="Genomic_DNA"/>
</dbReference>
<keyword evidence="2" id="KW-1185">Reference proteome</keyword>
<evidence type="ECO:0000313" key="2">
    <source>
        <dbReference type="Proteomes" id="UP000830145"/>
    </source>
</evidence>
<reference evidence="1" key="1">
    <citation type="journal article" date="2019" name="Viruses">
        <title>Faecal Virome Analysis of Wild Animals from Brazil.</title>
        <authorList>
            <person name="Duarte M.A."/>
            <person name="Silva J.M.F."/>
            <person name="Brito C.R."/>
            <person name="Teixeira D.S."/>
            <person name="Melo F.L."/>
            <person name="Ribeiro B.M."/>
            <person name="Nagata T."/>
            <person name="Campos F.S."/>
        </authorList>
    </citation>
    <scope>NUCLEOTIDE SEQUENCE</scope>
    <source>
        <strain evidence="1">BR_DF2</strain>
    </source>
</reference>
<name>A0AAE6IQX7_9ADEN</name>
<reference evidence="1" key="2">
    <citation type="submission" date="2019-07" db="EMBL/GenBank/DDBJ databases">
        <authorList>
            <person name="Duarte M.A."/>
            <person name="Silva J.M.F."/>
            <person name="Brito C.R."/>
            <person name="Teixeira D.S."/>
            <person name="Melo F.L."/>
            <person name="Ribeiro B.M."/>
            <person name="Nagata T."/>
            <person name="Campos F.S."/>
        </authorList>
    </citation>
    <scope>NUCLEOTIDE SEQUENCE</scope>
    <source>
        <strain evidence="1">BR_DF2</strain>
    </source>
</reference>
<evidence type="ECO:0000313" key="1">
    <source>
        <dbReference type="EMBL" id="QEJ80763.2"/>
    </source>
</evidence>
<proteinExistence type="predicted"/>
<sequence>MAENLHTSHVEVPPIFTEFPSSLLFDVTFLEFFMGERMYPWKRPGYVTDQQIFQLAIPSFKNICLIRRKSSVKWVVDYMCTCDRPDSLFCLSLCRHIVNVWIGAIQRFLQDAREKDGMSTYRILDMKAASRPWQGYEMWMGEFEPVVCFHYILTNRYVRDNYCVGRKNNHYYVLARPPYFSHKLKTCLQTLNTAIHRLPFIFTFECYPYYNMKPIFFK</sequence>
<dbReference type="Proteomes" id="UP000830145">
    <property type="component" value="Segment"/>
</dbReference>
<organism evidence="1 2">
    <name type="scientific">Southern Psittacara leucophthalmus aviadenovirus</name>
    <dbReference type="NCBI Taxonomy" id="2604330"/>
    <lineage>
        <taxon>Viruses</taxon>
        <taxon>Varidnaviria</taxon>
        <taxon>Bamfordvirae</taxon>
        <taxon>Preplasmiviricota</taxon>
        <taxon>Polisuviricotina</taxon>
        <taxon>Pharingeaviricetes</taxon>
        <taxon>Rowavirales</taxon>
        <taxon>Adenoviridae</taxon>
        <taxon>Aviadenovirus</taxon>
        <taxon>Aviadenovirus leucophthalmi</taxon>
    </lineage>
</organism>
<accession>A0AAE6IQX7</accession>
<protein>
    <submittedName>
        <fullName evidence="1">Protein ORF14A</fullName>
    </submittedName>
</protein>